<feature type="domain" description="RUN" evidence="1">
    <location>
        <begin position="354"/>
        <end position="537"/>
    </location>
</feature>
<dbReference type="OrthoDB" id="10068328at2759"/>
<dbReference type="EnsemblMetazoa" id="Aqu2.1.33467_001">
    <property type="protein sequence ID" value="Aqu2.1.33467_001"/>
    <property type="gene ID" value="Aqu2.1.33467"/>
</dbReference>
<accession>A0A1X7V1K7</accession>
<dbReference type="SMART" id="SM00593">
    <property type="entry name" value="RUN"/>
    <property type="match status" value="1"/>
</dbReference>
<protein>
    <recommendedName>
        <fullName evidence="1">RUN domain-containing protein</fullName>
    </recommendedName>
</protein>
<dbReference type="PROSITE" id="PS50826">
    <property type="entry name" value="RUN"/>
    <property type="match status" value="1"/>
</dbReference>
<dbReference type="InterPro" id="IPR004012">
    <property type="entry name" value="Run_dom"/>
</dbReference>
<dbReference type="eggNOG" id="KOG3759">
    <property type="taxonomic scope" value="Eukaryota"/>
</dbReference>
<dbReference type="InParanoid" id="A0A1X7V1K7"/>
<dbReference type="Gene3D" id="1.20.58.900">
    <property type="match status" value="1"/>
</dbReference>
<sequence length="548" mass="61007">MLSLPFSFRTGTAPAVDWINVFLDSILFLGVVLLMNHLLSPYTHSVDFILVQRMAVQSEVSPSPLLSPSLSPPPPTDEDTSSLIALSSHFAQVQFRLKQITSSPPQLREKLLKDLELFAFQGCPIELVTSDDTTEEHEGSKQEQSLSHLLVHLQSQIHSRETTPTGHTPSDNGVIDEVKKQFNTQFDDVDNSTTKNDDMVRQLASQVRSMEEYISTLQSELLTLSATNNHSNDDNESAYKVTWCQGPSTDELIELHKASSEESIVLTGRRGGGAKTHTALDRTLAVMQLLTLWQCGGVFNCLPDSSSEMTSKPTIPSPSALRGLELSVDKISIIATTLSQPTTDVHSRVRLESSLHDEVSMNLSDALLELLEDGWEGISKTTPTFCIPPLKGGVAKLEINSKDCIAWHTLIHYYNLKNGSKVCEKPYNRLSSSFSIPMDNATPPKKTLLNVIHRTEKAFASCRKYSSDLKFRSLIAQGFNLHHLSDWMKLLVNHPTLINDLYLPSSFINSTRFRPVILCLDRLSFIPPVDPVELPSSYYEHINSYSSN</sequence>
<proteinExistence type="predicted"/>
<evidence type="ECO:0000259" key="1">
    <source>
        <dbReference type="PROSITE" id="PS50826"/>
    </source>
</evidence>
<dbReference type="STRING" id="400682.A0A1X7V1K7"/>
<organism evidence="2">
    <name type="scientific">Amphimedon queenslandica</name>
    <name type="common">Sponge</name>
    <dbReference type="NCBI Taxonomy" id="400682"/>
    <lineage>
        <taxon>Eukaryota</taxon>
        <taxon>Metazoa</taxon>
        <taxon>Porifera</taxon>
        <taxon>Demospongiae</taxon>
        <taxon>Heteroscleromorpha</taxon>
        <taxon>Haplosclerida</taxon>
        <taxon>Niphatidae</taxon>
        <taxon>Amphimedon</taxon>
    </lineage>
</organism>
<reference evidence="2" key="1">
    <citation type="submission" date="2017-05" db="UniProtKB">
        <authorList>
            <consortium name="EnsemblMetazoa"/>
        </authorList>
    </citation>
    <scope>IDENTIFICATION</scope>
</reference>
<name>A0A1X7V1K7_AMPQE</name>
<evidence type="ECO:0000313" key="2">
    <source>
        <dbReference type="EnsemblMetazoa" id="Aqu2.1.33467_001"/>
    </source>
</evidence>
<dbReference type="Pfam" id="PF02759">
    <property type="entry name" value="RUN"/>
    <property type="match status" value="1"/>
</dbReference>
<dbReference type="AlphaFoldDB" id="A0A1X7V1K7"/>
<dbReference type="SUPFAM" id="SSF140741">
    <property type="entry name" value="RUN domain-like"/>
    <property type="match status" value="1"/>
</dbReference>
<dbReference type="InterPro" id="IPR037213">
    <property type="entry name" value="Run_dom_sf"/>
</dbReference>